<evidence type="ECO:0000313" key="2">
    <source>
        <dbReference type="EMBL" id="MFC4101645.1"/>
    </source>
</evidence>
<comment type="caution">
    <text evidence="2">The sequence shown here is derived from an EMBL/GenBank/DDBJ whole genome shotgun (WGS) entry which is preliminary data.</text>
</comment>
<proteinExistence type="predicted"/>
<keyword evidence="1" id="KW-0732">Signal</keyword>
<keyword evidence="3" id="KW-1185">Reference proteome</keyword>
<feature type="chain" id="PRO_5046910071" description="Lipoprotein" evidence="1">
    <location>
        <begin position="18"/>
        <end position="152"/>
    </location>
</feature>
<dbReference type="Proteomes" id="UP001595715">
    <property type="component" value="Unassembled WGS sequence"/>
</dbReference>
<name>A0ABV8K6J4_9BACL</name>
<feature type="signal peptide" evidence="1">
    <location>
        <begin position="1"/>
        <end position="17"/>
    </location>
</feature>
<accession>A0ABV8K6J4</accession>
<evidence type="ECO:0008006" key="4">
    <source>
        <dbReference type="Google" id="ProtNLM"/>
    </source>
</evidence>
<reference evidence="3" key="1">
    <citation type="journal article" date="2019" name="Int. J. Syst. Evol. Microbiol.">
        <title>The Global Catalogue of Microorganisms (GCM) 10K type strain sequencing project: providing services to taxonomists for standard genome sequencing and annotation.</title>
        <authorList>
            <consortium name="The Broad Institute Genomics Platform"/>
            <consortium name="The Broad Institute Genome Sequencing Center for Infectious Disease"/>
            <person name="Wu L."/>
            <person name="Ma J."/>
        </authorList>
    </citation>
    <scope>NUCLEOTIDE SEQUENCE [LARGE SCALE GENOMIC DNA]</scope>
    <source>
        <strain evidence="3">IBRC-M 10987</strain>
    </source>
</reference>
<sequence length="152" mass="16976">MSRALGLLFLTIFILTACDNGADTSSREVNDSYKSEHTSKQMEPYNFQREQVVRVTIYLGGSDEVVADIKESDKLDELSIILEGAPAFSGEAPSDWNHSIVIKSMYGSERRLEVTGNGYVFIDQTLQEAYSLDKERFNDFLGGFETTIGDPD</sequence>
<protein>
    <recommendedName>
        <fullName evidence="4">Lipoprotein</fullName>
    </recommendedName>
</protein>
<dbReference type="PROSITE" id="PS51257">
    <property type="entry name" value="PROKAR_LIPOPROTEIN"/>
    <property type="match status" value="1"/>
</dbReference>
<evidence type="ECO:0000313" key="3">
    <source>
        <dbReference type="Proteomes" id="UP001595715"/>
    </source>
</evidence>
<dbReference type="RefSeq" id="WP_377720253.1">
    <property type="nucleotide sequence ID" value="NZ_JBHSAM010000028.1"/>
</dbReference>
<dbReference type="EMBL" id="JBHSAM010000028">
    <property type="protein sequence ID" value="MFC4101645.1"/>
    <property type="molecule type" value="Genomic_DNA"/>
</dbReference>
<organism evidence="2 3">
    <name type="scientific">Paenibacillus xanthanilyticus</name>
    <dbReference type="NCBI Taxonomy" id="1783531"/>
    <lineage>
        <taxon>Bacteria</taxon>
        <taxon>Bacillati</taxon>
        <taxon>Bacillota</taxon>
        <taxon>Bacilli</taxon>
        <taxon>Bacillales</taxon>
        <taxon>Paenibacillaceae</taxon>
        <taxon>Paenibacillus</taxon>
    </lineage>
</organism>
<gene>
    <name evidence="2" type="ORF">ACFOZ8_18525</name>
</gene>
<evidence type="ECO:0000256" key="1">
    <source>
        <dbReference type="SAM" id="SignalP"/>
    </source>
</evidence>